<evidence type="ECO:0000256" key="5">
    <source>
        <dbReference type="ARBA" id="ARBA00023136"/>
    </source>
</evidence>
<feature type="transmembrane region" description="Helical" evidence="6">
    <location>
        <begin position="57"/>
        <end position="74"/>
    </location>
</feature>
<dbReference type="InterPro" id="IPR013424">
    <property type="entry name" value="Ice-binding_C"/>
</dbReference>
<accession>A0A1Y5HTM7</accession>
<comment type="caution">
    <text evidence="7">The sequence shown here is derived from an EMBL/GenBank/DDBJ whole genome shotgun (WGS) entry which is preliminary data.</text>
</comment>
<reference evidence="8" key="1">
    <citation type="journal article" date="2017" name="Proc. Natl. Acad. Sci. U.S.A.">
        <title>Simulation of Deepwater Horizon oil plume reveals substrate specialization within a complex community of hydrocarbon degraders.</title>
        <authorList>
            <person name="Hu P."/>
            <person name="Dubinsky E.A."/>
            <person name="Probst A.J."/>
            <person name="Wang J."/>
            <person name="Sieber C.M.K."/>
            <person name="Tom L.M."/>
            <person name="Gardinali P."/>
            <person name="Banfield J.F."/>
            <person name="Atlas R.M."/>
            <person name="Andersen G.L."/>
        </authorList>
    </citation>
    <scope>NUCLEOTIDE SEQUENCE [LARGE SCALE GENOMIC DNA]</scope>
</reference>
<evidence type="ECO:0000313" key="8">
    <source>
        <dbReference type="Proteomes" id="UP000227088"/>
    </source>
</evidence>
<feature type="transmembrane region" description="Helical" evidence="6">
    <location>
        <begin position="27"/>
        <end position="45"/>
    </location>
</feature>
<dbReference type="InterPro" id="IPR005538">
    <property type="entry name" value="LrgA/CidA"/>
</dbReference>
<feature type="transmembrane region" description="Helical" evidence="6">
    <location>
        <begin position="86"/>
        <end position="107"/>
    </location>
</feature>
<keyword evidence="3 6" id="KW-0812">Transmembrane</keyword>
<proteinExistence type="predicted"/>
<dbReference type="EMBL" id="MABE01000289">
    <property type="protein sequence ID" value="OUS40629.1"/>
    <property type="molecule type" value="Genomic_DNA"/>
</dbReference>
<dbReference type="NCBIfam" id="TIGR02595">
    <property type="entry name" value="PEP_CTERM"/>
    <property type="match status" value="1"/>
</dbReference>
<dbReference type="PANTHER" id="PTHR33931">
    <property type="entry name" value="HOLIN-LIKE PROTEIN CIDA-RELATED"/>
    <property type="match status" value="1"/>
</dbReference>
<evidence type="ECO:0000256" key="6">
    <source>
        <dbReference type="SAM" id="Phobius"/>
    </source>
</evidence>
<keyword evidence="2" id="KW-1003">Cell membrane</keyword>
<dbReference type="Proteomes" id="UP000227088">
    <property type="component" value="Unassembled WGS sequence"/>
</dbReference>
<evidence type="ECO:0000256" key="3">
    <source>
        <dbReference type="ARBA" id="ARBA00022692"/>
    </source>
</evidence>
<dbReference type="GO" id="GO:0005886">
    <property type="term" value="C:plasma membrane"/>
    <property type="evidence" value="ECO:0007669"/>
    <property type="project" value="UniProtKB-SubCell"/>
</dbReference>
<protein>
    <recommendedName>
        <fullName evidence="9">Murein hydrolase regulator LrgA</fullName>
    </recommendedName>
</protein>
<gene>
    <name evidence="7" type="ORF">A9R00_05035</name>
</gene>
<evidence type="ECO:0000313" key="7">
    <source>
        <dbReference type="EMBL" id="OUS40629.1"/>
    </source>
</evidence>
<evidence type="ECO:0000256" key="1">
    <source>
        <dbReference type="ARBA" id="ARBA00004651"/>
    </source>
</evidence>
<keyword evidence="5 6" id="KW-0472">Membrane</keyword>
<comment type="subcellular location">
    <subcellularLocation>
        <location evidence="1">Cell membrane</location>
        <topology evidence="1">Multi-pass membrane protein</topology>
    </subcellularLocation>
</comment>
<keyword evidence="4 6" id="KW-1133">Transmembrane helix</keyword>
<dbReference type="AlphaFoldDB" id="A0A1Y5HTM7"/>
<organism evidence="7 8">
    <name type="scientific">Oleispira antarctica</name>
    <dbReference type="NCBI Taxonomy" id="188908"/>
    <lineage>
        <taxon>Bacteria</taxon>
        <taxon>Pseudomonadati</taxon>
        <taxon>Pseudomonadota</taxon>
        <taxon>Gammaproteobacteria</taxon>
        <taxon>Oceanospirillales</taxon>
        <taxon>Oceanospirillaceae</taxon>
        <taxon>Oleispira</taxon>
    </lineage>
</organism>
<dbReference type="PANTHER" id="PTHR33931:SF2">
    <property type="entry name" value="HOLIN-LIKE PROTEIN CIDA"/>
    <property type="match status" value="1"/>
</dbReference>
<name>A0A1Y5HTM7_OLEAN</name>
<evidence type="ECO:0000256" key="4">
    <source>
        <dbReference type="ARBA" id="ARBA00022989"/>
    </source>
</evidence>
<evidence type="ECO:0000256" key="2">
    <source>
        <dbReference type="ARBA" id="ARBA00022475"/>
    </source>
</evidence>
<evidence type="ECO:0008006" key="9">
    <source>
        <dbReference type="Google" id="ProtNLM"/>
    </source>
</evidence>
<dbReference type="Pfam" id="PF03788">
    <property type="entry name" value="LrgA"/>
    <property type="match status" value="1"/>
</dbReference>
<sequence length="122" mass="12907">MLVGLFALLVFLILGEAVQSWAAIPVPSSIIGMVLLLIVIILRNKIPKNIETAANKLAPLLPLFIIPISAGLITQADIIQQHGLKLLAILTISLIPGALVTALILRFGSRAGNRLEKTSGGK</sequence>